<accession>A0A9P0B7D6</accession>
<keyword evidence="4" id="KW-0805">Transcription regulation</keyword>
<keyword evidence="7" id="KW-0539">Nucleus</keyword>
<evidence type="ECO:0000256" key="3">
    <source>
        <dbReference type="ARBA" id="ARBA00013634"/>
    </source>
</evidence>
<evidence type="ECO:0000256" key="8">
    <source>
        <dbReference type="ARBA" id="ARBA00025193"/>
    </source>
</evidence>
<keyword evidence="5" id="KW-0238">DNA-binding</keyword>
<comment type="function">
    <text evidence="8">Part of the SNAPc complex required for the transcription of both RNA polymerase II and III small-nuclear RNA genes. Binds to the proximal sequence element (PSE), a non-TATA-box basal promoter element common to these 2 types of genes. Recruits TBP and BRF2 to the U6 snRNA TATA box.</text>
</comment>
<dbReference type="PANTHER" id="PTHR13421:SF16">
    <property type="entry name" value="SNRNA-ACTIVATING PROTEIN COMPLEX SUBUNIT 3"/>
    <property type="match status" value="1"/>
</dbReference>
<evidence type="ECO:0000256" key="9">
    <source>
        <dbReference type="ARBA" id="ARBA00025958"/>
    </source>
</evidence>
<dbReference type="Proteomes" id="UP001154078">
    <property type="component" value="Chromosome 6"/>
</dbReference>
<dbReference type="GO" id="GO:0042796">
    <property type="term" value="P:snRNA transcription by RNA polymerase III"/>
    <property type="evidence" value="ECO:0007669"/>
    <property type="project" value="TreeGrafter"/>
</dbReference>
<comment type="similarity">
    <text evidence="2">Belongs to the SNAPC3/SRD2 family.</text>
</comment>
<name>A0A9P0B7D6_BRAAE</name>
<gene>
    <name evidence="11" type="ORF">MELIAE_LOCUS9370</name>
</gene>
<sequence>MEEFYIPEFYNASEPIDLQEYFDKYGKACYGLNKTGIPNDKNDAIVKELNLSLDSDVINKLEEACSIDLLDNKDETVYKPVDIPSRLTNKHRLNEFYPVTSKALELESVKYREDVLKYFKSKYKNVERLFFSCNIFSLVNLNTNNPEEIKDEYPVSEFIIKILVYKPMSITRGLNNSEKVRLSQEIEVLGSNLLSELADKIDCLTDYGLYKEVETTEENLSHLVNGKAHYPSSSIFIENVFYNDMRSPNAIDYSEPCREWAKCKGIQLFGTKIMDSTKFSDLKPRLGYPYVYLHQGDCEHIIAFCDAKLIQDSDVLNRKCYPRITVNKRKSNIQCYMCTFDYAKWIVSGSDRFPQEKIFLCTECCNSYNFIDGQKVGSFKLFPLYDRRMMGHGDDESDEEPGEAE</sequence>
<dbReference type="Pfam" id="PF12251">
    <property type="entry name" value="SNAPC3"/>
    <property type="match status" value="1"/>
</dbReference>
<evidence type="ECO:0000256" key="1">
    <source>
        <dbReference type="ARBA" id="ARBA00004123"/>
    </source>
</evidence>
<dbReference type="GO" id="GO:0000978">
    <property type="term" value="F:RNA polymerase II cis-regulatory region sequence-specific DNA binding"/>
    <property type="evidence" value="ECO:0007669"/>
    <property type="project" value="TreeGrafter"/>
</dbReference>
<evidence type="ECO:0000256" key="10">
    <source>
        <dbReference type="ARBA" id="ARBA00029606"/>
    </source>
</evidence>
<evidence type="ECO:0000256" key="4">
    <source>
        <dbReference type="ARBA" id="ARBA00023015"/>
    </source>
</evidence>
<evidence type="ECO:0000256" key="5">
    <source>
        <dbReference type="ARBA" id="ARBA00023125"/>
    </source>
</evidence>
<dbReference type="GO" id="GO:0003681">
    <property type="term" value="F:bent DNA binding"/>
    <property type="evidence" value="ECO:0007669"/>
    <property type="project" value="TreeGrafter"/>
</dbReference>
<evidence type="ECO:0000256" key="7">
    <source>
        <dbReference type="ARBA" id="ARBA00023242"/>
    </source>
</evidence>
<reference evidence="11" key="1">
    <citation type="submission" date="2021-12" db="EMBL/GenBank/DDBJ databases">
        <authorList>
            <person name="King R."/>
        </authorList>
    </citation>
    <scope>NUCLEOTIDE SEQUENCE</scope>
</reference>
<keyword evidence="6" id="KW-0804">Transcription</keyword>
<evidence type="ECO:0000256" key="2">
    <source>
        <dbReference type="ARBA" id="ARBA00010410"/>
    </source>
</evidence>
<dbReference type="AlphaFoldDB" id="A0A9P0B7D6"/>
<dbReference type="GO" id="GO:0042795">
    <property type="term" value="P:snRNA transcription by RNA polymerase II"/>
    <property type="evidence" value="ECO:0007669"/>
    <property type="project" value="TreeGrafter"/>
</dbReference>
<organism evidence="11 12">
    <name type="scientific">Brassicogethes aeneus</name>
    <name type="common">Rape pollen beetle</name>
    <name type="synonym">Meligethes aeneus</name>
    <dbReference type="NCBI Taxonomy" id="1431903"/>
    <lineage>
        <taxon>Eukaryota</taxon>
        <taxon>Metazoa</taxon>
        <taxon>Ecdysozoa</taxon>
        <taxon>Arthropoda</taxon>
        <taxon>Hexapoda</taxon>
        <taxon>Insecta</taxon>
        <taxon>Pterygota</taxon>
        <taxon>Neoptera</taxon>
        <taxon>Endopterygota</taxon>
        <taxon>Coleoptera</taxon>
        <taxon>Polyphaga</taxon>
        <taxon>Cucujiformia</taxon>
        <taxon>Nitidulidae</taxon>
        <taxon>Meligethinae</taxon>
        <taxon>Brassicogethes</taxon>
    </lineage>
</organism>
<dbReference type="GO" id="GO:0001046">
    <property type="term" value="F:core promoter sequence-specific DNA binding"/>
    <property type="evidence" value="ECO:0007669"/>
    <property type="project" value="TreeGrafter"/>
</dbReference>
<dbReference type="GO" id="GO:0001006">
    <property type="term" value="F:RNA polymerase III type 3 promoter sequence-specific DNA binding"/>
    <property type="evidence" value="ECO:0007669"/>
    <property type="project" value="TreeGrafter"/>
</dbReference>
<evidence type="ECO:0000313" key="12">
    <source>
        <dbReference type="Proteomes" id="UP001154078"/>
    </source>
</evidence>
<dbReference type="GO" id="GO:0005634">
    <property type="term" value="C:nucleus"/>
    <property type="evidence" value="ECO:0007669"/>
    <property type="project" value="UniProtKB-SubCell"/>
</dbReference>
<protein>
    <recommendedName>
        <fullName evidence="3">snRNA-activating protein complex subunit 3</fullName>
    </recommendedName>
    <alternativeName>
        <fullName evidence="10">Small nuclear RNA-activating complex polypeptide 3</fullName>
    </alternativeName>
</protein>
<proteinExistence type="inferred from homology"/>
<evidence type="ECO:0000256" key="6">
    <source>
        <dbReference type="ARBA" id="ARBA00023163"/>
    </source>
</evidence>
<comment type="subunit">
    <text evidence="9">Part of the SNAPc complex composed of 5 subunits: SNAPC1, SNAPC2, SNAPC3, SNAPC4 and SNAPC5. SNAPC3 interacts with SNAPC1.</text>
</comment>
<comment type="subcellular location">
    <subcellularLocation>
        <location evidence="1">Nucleus</location>
    </subcellularLocation>
</comment>
<dbReference type="EMBL" id="OV121137">
    <property type="protein sequence ID" value="CAH0559243.1"/>
    <property type="molecule type" value="Genomic_DNA"/>
</dbReference>
<keyword evidence="12" id="KW-1185">Reference proteome</keyword>
<dbReference type="InterPro" id="IPR022042">
    <property type="entry name" value="snRNA-activating_su3"/>
</dbReference>
<dbReference type="GO" id="GO:0019185">
    <property type="term" value="C:snRNA-activating protein complex"/>
    <property type="evidence" value="ECO:0007669"/>
    <property type="project" value="TreeGrafter"/>
</dbReference>
<evidence type="ECO:0000313" key="11">
    <source>
        <dbReference type="EMBL" id="CAH0559243.1"/>
    </source>
</evidence>
<dbReference type="PANTHER" id="PTHR13421">
    <property type="entry name" value="SNRNA-ACTIVATING PROTEIN COMPLEX SUBUNIT 3"/>
    <property type="match status" value="1"/>
</dbReference>
<dbReference type="OrthoDB" id="46583at2759"/>